<dbReference type="Proteomes" id="UP000698800">
    <property type="component" value="Unassembled WGS sequence"/>
</dbReference>
<dbReference type="Gene3D" id="3.10.20.90">
    <property type="entry name" value="Phosphatidylinositol 3-kinase Catalytic Subunit, Chain A, domain 1"/>
    <property type="match status" value="1"/>
</dbReference>
<evidence type="ECO:0000259" key="1">
    <source>
        <dbReference type="PROSITE" id="PS50053"/>
    </source>
</evidence>
<gene>
    <name evidence="2" type="ORF">FGG08_003803</name>
</gene>
<dbReference type="Pfam" id="PF00240">
    <property type="entry name" value="ubiquitin"/>
    <property type="match status" value="1"/>
</dbReference>
<reference evidence="2" key="1">
    <citation type="submission" date="2021-03" db="EMBL/GenBank/DDBJ databases">
        <title>Comparative genomics and phylogenomic investigation of the class Geoglossomycetes provide insights into ecological specialization and systematics.</title>
        <authorList>
            <person name="Melie T."/>
            <person name="Pirro S."/>
            <person name="Miller A.N."/>
            <person name="Quandt A."/>
        </authorList>
    </citation>
    <scope>NUCLEOTIDE SEQUENCE</scope>
    <source>
        <strain evidence="2">GBOQ0MN5Z8</strain>
    </source>
</reference>
<accession>A0A9P8I6B3</accession>
<dbReference type="InterPro" id="IPR029071">
    <property type="entry name" value="Ubiquitin-like_domsf"/>
</dbReference>
<dbReference type="OrthoDB" id="19923at2759"/>
<name>A0A9P8I6B3_9PEZI</name>
<proteinExistence type="predicted"/>
<organism evidence="2 3">
    <name type="scientific">Glutinoglossum americanum</name>
    <dbReference type="NCBI Taxonomy" id="1670608"/>
    <lineage>
        <taxon>Eukaryota</taxon>
        <taxon>Fungi</taxon>
        <taxon>Dikarya</taxon>
        <taxon>Ascomycota</taxon>
        <taxon>Pezizomycotina</taxon>
        <taxon>Geoglossomycetes</taxon>
        <taxon>Geoglossales</taxon>
        <taxon>Geoglossaceae</taxon>
        <taxon>Glutinoglossum</taxon>
    </lineage>
</organism>
<dbReference type="CDD" id="cd17039">
    <property type="entry name" value="Ubl_ubiquitin_like"/>
    <property type="match status" value="1"/>
</dbReference>
<dbReference type="SMART" id="SM00213">
    <property type="entry name" value="UBQ"/>
    <property type="match status" value="1"/>
</dbReference>
<comment type="caution">
    <text evidence="2">The sequence shown here is derived from an EMBL/GenBank/DDBJ whole genome shotgun (WGS) entry which is preliminary data.</text>
</comment>
<dbReference type="PRINTS" id="PR00348">
    <property type="entry name" value="UBIQUITIN"/>
</dbReference>
<evidence type="ECO:0000313" key="2">
    <source>
        <dbReference type="EMBL" id="KAH0541711.1"/>
    </source>
</evidence>
<dbReference type="SUPFAM" id="SSF54236">
    <property type="entry name" value="Ubiquitin-like"/>
    <property type="match status" value="1"/>
</dbReference>
<evidence type="ECO:0000313" key="3">
    <source>
        <dbReference type="Proteomes" id="UP000698800"/>
    </source>
</evidence>
<dbReference type="AlphaFoldDB" id="A0A9P8I6B3"/>
<dbReference type="EMBL" id="JAGHQL010000070">
    <property type="protein sequence ID" value="KAH0541711.1"/>
    <property type="molecule type" value="Genomic_DNA"/>
</dbReference>
<dbReference type="PROSITE" id="PS50053">
    <property type="entry name" value="UBIQUITIN_2"/>
    <property type="match status" value="1"/>
</dbReference>
<dbReference type="InterPro" id="IPR000626">
    <property type="entry name" value="Ubiquitin-like_dom"/>
</dbReference>
<feature type="domain" description="Ubiquitin-like" evidence="1">
    <location>
        <begin position="299"/>
        <end position="368"/>
    </location>
</feature>
<keyword evidence="3" id="KW-1185">Reference proteome</keyword>
<sequence>MDPLSVAASVVGLLLAGGKMAGLLSKMTSLTDAPALARAVLTEMSDISAALRHTQDFLRGAIAVPAERRQYILLEHLVATLTGCVTTYSELEPIVDSLRIGASDMGAFDRVKWSVKENEIRDIVQRLQNHKSSLNLMLTILQCSSSHEIQQSVTRLCGLVEQAVRSNGDLSMRLSRLEGNHTLSSGASNVVPIYDDDGNDSATIRPVTTTNGNQPDIVDESAITTFAFDSTLKKSRVYSRVNFIRSDSHSESSLVSSDCKTAAISIFSSRSLSEVSNLSVYSLPICLGDINNRNWYIEIEIRVKLYKMVHIKITPNTTCLDLKQKVYDKGGWPPDQQFLVFSSKKIPDNAILMDIGIRDGSLVHEILRCAWRGIDGG</sequence>
<dbReference type="InterPro" id="IPR019956">
    <property type="entry name" value="Ubiquitin_dom"/>
</dbReference>
<protein>
    <recommendedName>
        <fullName evidence="1">Ubiquitin-like domain-containing protein</fullName>
    </recommendedName>
</protein>